<dbReference type="GO" id="GO:0016787">
    <property type="term" value="F:hydrolase activity"/>
    <property type="evidence" value="ECO:0007669"/>
    <property type="project" value="UniProtKB-KW"/>
</dbReference>
<dbReference type="PANTHER" id="PTHR42663:SF4">
    <property type="entry name" value="SLL1036 PROTEIN"/>
    <property type="match status" value="1"/>
</dbReference>
<dbReference type="SUPFAM" id="SSF56281">
    <property type="entry name" value="Metallo-hydrolase/oxidoreductase"/>
    <property type="match status" value="1"/>
</dbReference>
<dbReference type="EMBL" id="LODL01000040">
    <property type="protein sequence ID" value="KXB28954.1"/>
    <property type="molecule type" value="Genomic_DNA"/>
</dbReference>
<dbReference type="PANTHER" id="PTHR42663">
    <property type="entry name" value="HYDROLASE C777.06C-RELATED-RELATED"/>
    <property type="match status" value="1"/>
</dbReference>
<dbReference type="Gene3D" id="3.60.15.10">
    <property type="entry name" value="Ribonuclease Z/Hydroxyacylglutathione hydrolase-like"/>
    <property type="match status" value="1"/>
</dbReference>
<protein>
    <submittedName>
        <fullName evidence="2">MBL fold metallo-hydrolase</fullName>
    </submittedName>
</protein>
<sequence length="320" mass="35218">MKKVCFWGTRGSLPVSLTARDVREKIISALSAANGKSFKTPAALNEFVATLPFSTAGTFGGNSSCVEIINGGTEHFICDMGSGARPLGQAKIATYGVPNPQTYHIFISHLHWDHLMGFPYFAPMYIPGNRIVIHGCHARLEEAIRLQMRSPCFPVDYSQAGARIEFDLMTPDQAHYIAGINVTPKLQLHAGDSYGYRFESIEQTVVYSTDCEHQLDDLVEREACVKFFAGADLVIFDAMYSLAEAVSVKADWGHSSNVVGVELCQAAGARRLALFHHEPAHDDIQLNRLLAETRRLEQITRGDQPALEIISAYDGLTVTL</sequence>
<dbReference type="RefSeq" id="WP_066886979.1">
    <property type="nucleotide sequence ID" value="NZ_LODL01000040.1"/>
</dbReference>
<organism evidence="2 3">
    <name type="scientific">Dechloromonas denitrificans</name>
    <dbReference type="NCBI Taxonomy" id="281362"/>
    <lineage>
        <taxon>Bacteria</taxon>
        <taxon>Pseudomonadati</taxon>
        <taxon>Pseudomonadota</taxon>
        <taxon>Betaproteobacteria</taxon>
        <taxon>Rhodocyclales</taxon>
        <taxon>Azonexaceae</taxon>
        <taxon>Dechloromonas</taxon>
    </lineage>
</organism>
<dbReference type="STRING" id="281362.AT959_19195"/>
<proteinExistence type="predicted"/>
<feature type="domain" description="Metallo-beta-lactamase" evidence="1">
    <location>
        <begin position="103"/>
        <end position="277"/>
    </location>
</feature>
<gene>
    <name evidence="2" type="ORF">AT959_19195</name>
</gene>
<dbReference type="Pfam" id="PF12706">
    <property type="entry name" value="Lactamase_B_2"/>
    <property type="match status" value="1"/>
</dbReference>
<keyword evidence="2" id="KW-0378">Hydrolase</keyword>
<evidence type="ECO:0000313" key="3">
    <source>
        <dbReference type="Proteomes" id="UP000070186"/>
    </source>
</evidence>
<dbReference type="CDD" id="cd07715">
    <property type="entry name" value="TaR3-like_MBL-fold"/>
    <property type="match status" value="1"/>
</dbReference>
<dbReference type="InterPro" id="IPR001279">
    <property type="entry name" value="Metallo-B-lactamas"/>
</dbReference>
<dbReference type="InterPro" id="IPR036866">
    <property type="entry name" value="RibonucZ/Hydroxyglut_hydro"/>
</dbReference>
<dbReference type="Proteomes" id="UP000070186">
    <property type="component" value="Unassembled WGS sequence"/>
</dbReference>
<comment type="caution">
    <text evidence="2">The sequence shown here is derived from an EMBL/GenBank/DDBJ whole genome shotgun (WGS) entry which is preliminary data.</text>
</comment>
<accession>A0A133XDE3</accession>
<name>A0A133XDE3_9RHOO</name>
<dbReference type="AlphaFoldDB" id="A0A133XDE3"/>
<evidence type="ECO:0000313" key="2">
    <source>
        <dbReference type="EMBL" id="KXB28954.1"/>
    </source>
</evidence>
<keyword evidence="3" id="KW-1185">Reference proteome</keyword>
<evidence type="ECO:0000259" key="1">
    <source>
        <dbReference type="Pfam" id="PF12706"/>
    </source>
</evidence>
<reference evidence="2 3" key="1">
    <citation type="submission" date="2015-12" db="EMBL/GenBank/DDBJ databases">
        <title>Nitrous oxide reduction kinetics distinguish bacteria harboring typical versus atypical NosZ.</title>
        <authorList>
            <person name="Yoon S."/>
            <person name="Nissen S."/>
            <person name="Park D."/>
            <person name="Sanford R.A."/>
            <person name="Loeffler F.E."/>
        </authorList>
    </citation>
    <scope>NUCLEOTIDE SEQUENCE [LARGE SCALE GENOMIC DNA]</scope>
    <source>
        <strain evidence="2 3">ATCC BAA-841</strain>
    </source>
</reference>